<keyword evidence="1" id="KW-0812">Transmembrane</keyword>
<organism evidence="2 3">
    <name type="scientific">Borrelia anserina BA2</name>
    <dbReference type="NCBI Taxonomy" id="1313293"/>
    <lineage>
        <taxon>Bacteria</taxon>
        <taxon>Pseudomonadati</taxon>
        <taxon>Spirochaetota</taxon>
        <taxon>Spirochaetia</taxon>
        <taxon>Spirochaetales</taxon>
        <taxon>Borreliaceae</taxon>
        <taxon>Borrelia</taxon>
    </lineage>
</organism>
<dbReference type="HOGENOM" id="CLU_2822543_0_0_12"/>
<evidence type="ECO:0000313" key="2">
    <source>
        <dbReference type="EMBL" id="AHH08281.1"/>
    </source>
</evidence>
<accession>W5STB6</accession>
<gene>
    <name evidence="2" type="ORF">BAN_0900004</name>
</gene>
<dbReference type="EMBL" id="CP005829">
    <property type="protein sequence ID" value="AHH08281.1"/>
    <property type="molecule type" value="Genomic_DNA"/>
</dbReference>
<dbReference type="Proteomes" id="UP000019262">
    <property type="component" value="Chromosome"/>
</dbReference>
<evidence type="ECO:0000256" key="1">
    <source>
        <dbReference type="SAM" id="Phobius"/>
    </source>
</evidence>
<proteinExistence type="predicted"/>
<sequence>MTISIIISLYSFSNVYEFNSSMNLLRYDIARLEASWIALDELIILLNFNIFSLDLSIGLFLILSSS</sequence>
<dbReference type="AlphaFoldDB" id="W5STB6"/>
<keyword evidence="1" id="KW-0472">Membrane</keyword>
<reference evidence="2 3" key="1">
    <citation type="submission" date="2013-04" db="EMBL/GenBank/DDBJ databases">
        <title>Comparative Genomics of Relapsing Fever Spirochetes.</title>
        <authorList>
            <person name="Schwan T.G."/>
            <person name="Raffel S.J."/>
            <person name="Porcella S.F."/>
            <person name="Martens C.A."/>
            <person name="Bruno D.P."/>
            <person name="Rickefs S.M."/>
            <person name="Barbian K.B."/>
        </authorList>
    </citation>
    <scope>NUCLEOTIDE SEQUENCE [LARGE SCALE GENOMIC DNA]</scope>
    <source>
        <strain evidence="2 3">BA2</strain>
    </source>
</reference>
<keyword evidence="1" id="KW-1133">Transmembrane helix</keyword>
<protein>
    <submittedName>
        <fullName evidence="2">Uncharacterized protein</fullName>
    </submittedName>
</protein>
<name>W5STB6_BORAN</name>
<feature type="transmembrane region" description="Helical" evidence="1">
    <location>
        <begin position="42"/>
        <end position="63"/>
    </location>
</feature>
<evidence type="ECO:0000313" key="3">
    <source>
        <dbReference type="Proteomes" id="UP000019262"/>
    </source>
</evidence>